<dbReference type="SMART" id="SM00338">
    <property type="entry name" value="BRLZ"/>
    <property type="match status" value="1"/>
</dbReference>
<keyword evidence="6" id="KW-0804">Transcription</keyword>
<evidence type="ECO:0000256" key="1">
    <source>
        <dbReference type="ARBA" id="ARBA00004123"/>
    </source>
</evidence>
<dbReference type="InParanoid" id="A0A7J7DWH0"/>
<dbReference type="GO" id="GO:0005634">
    <property type="term" value="C:nucleus"/>
    <property type="evidence" value="ECO:0007669"/>
    <property type="project" value="UniProtKB-SubCell"/>
</dbReference>
<evidence type="ECO:0000256" key="7">
    <source>
        <dbReference type="ARBA" id="ARBA00023242"/>
    </source>
</evidence>
<dbReference type="GO" id="GO:0009738">
    <property type="term" value="P:abscisic acid-activated signaling pathway"/>
    <property type="evidence" value="ECO:0007669"/>
    <property type="project" value="UniProtKB-KW"/>
</dbReference>
<dbReference type="InterPro" id="IPR043452">
    <property type="entry name" value="BZIP46-like"/>
</dbReference>
<comment type="subcellular location">
    <subcellularLocation>
        <location evidence="1">Nucleus</location>
    </subcellularLocation>
</comment>
<proteinExistence type="inferred from homology"/>
<keyword evidence="3" id="KW-0938">Abscisic acid signaling pathway</keyword>
<dbReference type="GO" id="GO:0003700">
    <property type="term" value="F:DNA-binding transcription factor activity"/>
    <property type="evidence" value="ECO:0007669"/>
    <property type="project" value="InterPro"/>
</dbReference>
<dbReference type="Pfam" id="PF00170">
    <property type="entry name" value="bZIP_1"/>
    <property type="match status" value="1"/>
</dbReference>
<evidence type="ECO:0000256" key="3">
    <source>
        <dbReference type="ARBA" id="ARBA00022682"/>
    </source>
</evidence>
<evidence type="ECO:0000256" key="2">
    <source>
        <dbReference type="ARBA" id="ARBA00022553"/>
    </source>
</evidence>
<feature type="region of interest" description="Disordered" evidence="10">
    <location>
        <begin position="174"/>
        <end position="195"/>
    </location>
</feature>
<keyword evidence="4" id="KW-0805">Transcription regulation</keyword>
<dbReference type="GO" id="GO:0045893">
    <property type="term" value="P:positive regulation of DNA-templated transcription"/>
    <property type="evidence" value="ECO:0007669"/>
    <property type="project" value="InterPro"/>
</dbReference>
<evidence type="ECO:0000256" key="6">
    <source>
        <dbReference type="ARBA" id="ARBA00023163"/>
    </source>
</evidence>
<protein>
    <submittedName>
        <fullName evidence="12">Basic-leucine zipper transcription factor family protein putative isoform 1</fullName>
    </submittedName>
</protein>
<feature type="region of interest" description="Disordered" evidence="10">
    <location>
        <begin position="51"/>
        <end position="70"/>
    </location>
</feature>
<keyword evidence="2" id="KW-0597">Phosphoprotein</keyword>
<comment type="similarity">
    <text evidence="8">Belongs to the bZIP family. ABI5 subfamily.</text>
</comment>
<evidence type="ECO:0000256" key="4">
    <source>
        <dbReference type="ARBA" id="ARBA00023015"/>
    </source>
</evidence>
<dbReference type="PANTHER" id="PTHR22952">
    <property type="entry name" value="CAMP-RESPONSE ELEMENT BINDING PROTEIN-RELATED"/>
    <property type="match status" value="1"/>
</dbReference>
<feature type="compositionally biased region" description="Polar residues" evidence="10">
    <location>
        <begin position="120"/>
        <end position="135"/>
    </location>
</feature>
<dbReference type="CDD" id="cd14707">
    <property type="entry name" value="bZIP_plant_BZIP46"/>
    <property type="match status" value="1"/>
</dbReference>
<sequence length="453" mass="49480">MRTRKFEKSNLSNRSLSAAMSTMVQLNNPQLQSLRTTKMVVLEPAMISPEEVESELQADQQQERNHPFTSLGRQSSIYSLTLDEFQHTLCEGGKNFGSMNMDEFLTSIWTAEENHAINNDTNQINSIQPNQSLGEETSDNDKAIARQQSLSRQGSLTLPAPLCWKTVDEVWSEMNNTGNQGQGRGSTGTSDDIVQNPETDQRQQTFGEMTLEDFLVKAGVVREQCPLSPQQQASQYGIYQNSNAIATPAVGPSFVSRPIVAGGGGTGGVAPYSGAMVESSGFGGGGKMTNGYPAGPLAGIGYGGRMGNGGGYGPAQGIGMVAPVSPASSDGMCNQVDNMSTHFGMDMGGLRGRKRIVDGPVEKGVERRQRRMIKNRESAARSRARKQAYTVELEAELNQLKEENAQLRQALAELERKRKQQQYFEELKNKAPTKAQKANEKLRKMRRNSSCPL</sequence>
<keyword evidence="7" id="KW-0539">Nucleus</keyword>
<dbReference type="PROSITE" id="PS50217">
    <property type="entry name" value="BZIP"/>
    <property type="match status" value="1"/>
</dbReference>
<dbReference type="Proteomes" id="UP000593562">
    <property type="component" value="Unassembled WGS sequence"/>
</dbReference>
<dbReference type="EMBL" id="JAAARO010000003">
    <property type="protein sequence ID" value="KAF5750504.1"/>
    <property type="molecule type" value="Genomic_DNA"/>
</dbReference>
<dbReference type="InterPro" id="IPR046347">
    <property type="entry name" value="bZIP_sf"/>
</dbReference>
<organism evidence="12 13">
    <name type="scientific">Tripterygium wilfordii</name>
    <name type="common">Thunder God vine</name>
    <dbReference type="NCBI Taxonomy" id="458696"/>
    <lineage>
        <taxon>Eukaryota</taxon>
        <taxon>Viridiplantae</taxon>
        <taxon>Streptophyta</taxon>
        <taxon>Embryophyta</taxon>
        <taxon>Tracheophyta</taxon>
        <taxon>Spermatophyta</taxon>
        <taxon>Magnoliopsida</taxon>
        <taxon>eudicotyledons</taxon>
        <taxon>Gunneridae</taxon>
        <taxon>Pentapetalae</taxon>
        <taxon>rosids</taxon>
        <taxon>fabids</taxon>
        <taxon>Celastrales</taxon>
        <taxon>Celastraceae</taxon>
        <taxon>Tripterygium</taxon>
    </lineage>
</organism>
<keyword evidence="5" id="KW-0238">DNA-binding</keyword>
<name>A0A7J7DWH0_TRIWF</name>
<dbReference type="InterPro" id="IPR004827">
    <property type="entry name" value="bZIP"/>
</dbReference>
<dbReference type="PROSITE" id="PS00036">
    <property type="entry name" value="BZIP_BASIC"/>
    <property type="match status" value="1"/>
</dbReference>
<dbReference type="GO" id="GO:0009845">
    <property type="term" value="P:seed germination"/>
    <property type="evidence" value="ECO:0007669"/>
    <property type="project" value="UniProtKB-ARBA"/>
</dbReference>
<dbReference type="FunCoup" id="A0A7J7DWH0">
    <property type="interactions" value="406"/>
</dbReference>
<comment type="caution">
    <text evidence="12">The sequence shown here is derived from an EMBL/GenBank/DDBJ whole genome shotgun (WGS) entry which is preliminary data.</text>
</comment>
<dbReference type="FunFam" id="1.20.5.170:FF:000060">
    <property type="entry name" value="protein ABSCISIC ACID-INSENSITIVE 5 isoform X1"/>
    <property type="match status" value="1"/>
</dbReference>
<reference evidence="12 13" key="1">
    <citation type="journal article" date="2020" name="Nat. Commun.">
        <title>Genome of Tripterygium wilfordii and identification of cytochrome P450 involved in triptolide biosynthesis.</title>
        <authorList>
            <person name="Tu L."/>
            <person name="Su P."/>
            <person name="Zhang Z."/>
            <person name="Gao L."/>
            <person name="Wang J."/>
            <person name="Hu T."/>
            <person name="Zhou J."/>
            <person name="Zhang Y."/>
            <person name="Zhao Y."/>
            <person name="Liu Y."/>
            <person name="Song Y."/>
            <person name="Tong Y."/>
            <person name="Lu Y."/>
            <person name="Yang J."/>
            <person name="Xu C."/>
            <person name="Jia M."/>
            <person name="Peters R.J."/>
            <person name="Huang L."/>
            <person name="Gao W."/>
        </authorList>
    </citation>
    <scope>NUCLEOTIDE SEQUENCE [LARGE SCALE GENOMIC DNA]</scope>
    <source>
        <strain evidence="13">cv. XIE 37</strain>
        <tissue evidence="12">Leaf</tissue>
    </source>
</reference>
<evidence type="ECO:0000313" key="12">
    <source>
        <dbReference type="EMBL" id="KAF5750504.1"/>
    </source>
</evidence>
<dbReference type="GO" id="GO:0009414">
    <property type="term" value="P:response to water deprivation"/>
    <property type="evidence" value="ECO:0007669"/>
    <property type="project" value="UniProtKB-ARBA"/>
</dbReference>
<feature type="region of interest" description="Disordered" evidence="10">
    <location>
        <begin position="424"/>
        <end position="453"/>
    </location>
</feature>
<dbReference type="Gene3D" id="1.20.5.170">
    <property type="match status" value="1"/>
</dbReference>
<keyword evidence="13" id="KW-1185">Reference proteome</keyword>
<feature type="domain" description="BZIP" evidence="11">
    <location>
        <begin position="365"/>
        <end position="417"/>
    </location>
</feature>
<gene>
    <name evidence="12" type="ORF">HS088_TW03G00841</name>
</gene>
<keyword evidence="9" id="KW-0175">Coiled coil</keyword>
<dbReference type="GO" id="GO:0009651">
    <property type="term" value="P:response to salt stress"/>
    <property type="evidence" value="ECO:0007669"/>
    <property type="project" value="UniProtKB-ARBA"/>
</dbReference>
<evidence type="ECO:0000256" key="10">
    <source>
        <dbReference type="SAM" id="MobiDB-lite"/>
    </source>
</evidence>
<accession>A0A7J7DWH0</accession>
<evidence type="ECO:0000259" key="11">
    <source>
        <dbReference type="PROSITE" id="PS50217"/>
    </source>
</evidence>
<feature type="region of interest" description="Disordered" evidence="10">
    <location>
        <begin position="120"/>
        <end position="142"/>
    </location>
</feature>
<evidence type="ECO:0000256" key="5">
    <source>
        <dbReference type="ARBA" id="ARBA00023125"/>
    </source>
</evidence>
<dbReference type="PANTHER" id="PTHR22952:SF175">
    <property type="entry name" value="PROTEIN ABSCISIC ACID-INSENSITIVE 5"/>
    <property type="match status" value="1"/>
</dbReference>
<dbReference type="GO" id="GO:0043565">
    <property type="term" value="F:sequence-specific DNA binding"/>
    <property type="evidence" value="ECO:0007669"/>
    <property type="project" value="UniProtKB-ARBA"/>
</dbReference>
<evidence type="ECO:0000256" key="8">
    <source>
        <dbReference type="ARBA" id="ARBA00061369"/>
    </source>
</evidence>
<dbReference type="SUPFAM" id="SSF57959">
    <property type="entry name" value="Leucine zipper domain"/>
    <property type="match status" value="1"/>
</dbReference>
<evidence type="ECO:0000256" key="9">
    <source>
        <dbReference type="SAM" id="Coils"/>
    </source>
</evidence>
<feature type="coiled-coil region" evidence="9">
    <location>
        <begin position="383"/>
        <end position="420"/>
    </location>
</feature>
<evidence type="ECO:0000313" key="13">
    <source>
        <dbReference type="Proteomes" id="UP000593562"/>
    </source>
</evidence>
<dbReference type="AlphaFoldDB" id="A0A7J7DWH0"/>